<reference evidence="1 2" key="1">
    <citation type="submission" date="2019-03" db="EMBL/GenBank/DDBJ databases">
        <title>Bacillus niacini sp. nov. a Nicotinate-Metabolizing Mesophile Isolated from Soil.</title>
        <authorList>
            <person name="Zhang G."/>
        </authorList>
    </citation>
    <scope>NUCLEOTIDE SEQUENCE [LARGE SCALE GENOMIC DNA]</scope>
    <source>
        <strain evidence="1 2">WN066</strain>
    </source>
</reference>
<comment type="caution">
    <text evidence="1">The sequence shown here is derived from an EMBL/GenBank/DDBJ whole genome shotgun (WGS) entry which is preliminary data.</text>
</comment>
<dbReference type="SUPFAM" id="SSF53756">
    <property type="entry name" value="UDP-Glycosyltransferase/glycogen phosphorylase"/>
    <property type="match status" value="1"/>
</dbReference>
<accession>A0A4R5VVG3</accession>
<organism evidence="1 2">
    <name type="scientific">Bacillus salipaludis</name>
    <dbReference type="NCBI Taxonomy" id="2547811"/>
    <lineage>
        <taxon>Bacteria</taxon>
        <taxon>Bacillati</taxon>
        <taxon>Bacillota</taxon>
        <taxon>Bacilli</taxon>
        <taxon>Bacillales</taxon>
        <taxon>Bacillaceae</taxon>
        <taxon>Bacillus</taxon>
    </lineage>
</organism>
<gene>
    <name evidence="1" type="ORF">E2K98_08910</name>
</gene>
<dbReference type="PANTHER" id="PTHR37316">
    <property type="entry name" value="TEICHOIC ACID GLYCEROL-PHOSPHATE PRIMASE"/>
    <property type="match status" value="1"/>
</dbReference>
<protein>
    <submittedName>
        <fullName evidence="1">Uncharacterized protein</fullName>
    </submittedName>
</protein>
<dbReference type="InterPro" id="IPR043148">
    <property type="entry name" value="TagF_C"/>
</dbReference>
<dbReference type="RefSeq" id="WP_133333904.1">
    <property type="nucleotide sequence ID" value="NZ_SMYO01000004.1"/>
</dbReference>
<dbReference type="PANTHER" id="PTHR37316:SF3">
    <property type="entry name" value="TEICHOIC ACID GLYCEROL-PHOSPHATE TRANSFERASE"/>
    <property type="match status" value="1"/>
</dbReference>
<name>A0A4R5VVG3_9BACI</name>
<proteinExistence type="predicted"/>
<evidence type="ECO:0000313" key="1">
    <source>
        <dbReference type="EMBL" id="TDK62174.1"/>
    </source>
</evidence>
<dbReference type="InterPro" id="IPR051612">
    <property type="entry name" value="Teichoic_Acid_Biosynth"/>
</dbReference>
<evidence type="ECO:0000313" key="2">
    <source>
        <dbReference type="Proteomes" id="UP000295132"/>
    </source>
</evidence>
<dbReference type="Gene3D" id="3.40.50.12580">
    <property type="match status" value="1"/>
</dbReference>
<sequence length="543" mass="65233">MGDGLVVAKPKLIKLKIRKNFLTGKILLDDIKGNVTIKKLMFVHRNSLENEKQSFPVFVKKKGAKYHIIFNIDITNSSWKPFYWDAYIGVEINNLLHFFRVKISNDKLKFKMNALPFLNSICLNQDYHIFPYITSYGSFSLTYKKRMYYESKKYMLKWLLAFLIYLFLKPYWDYKKIWLGFEKHANVAQDNGFTFFRYCYEKQKHNNFYYVIRNNSPDIPNFKGMEDKLVFFMSLKYMIYFFASKLLISSESKGHLYDIRIQNGFFRRVLNRKKNIFLQHGVIGLKRVDNIFHKNSNNRADLFITSSDFEKKIIVTNFGYQNDEVEVTGLSRWDNLQNNIYTQKILVMPTWRSWMDDITDEEFVKTDYYLRYSKLIQSSELKELIQQFDLTITFYLHHKFKKHLSLFKSVIEQIKVNCYGDSPLQKEIMESSLMITDYSSVAWDMFYLKKPVVFYQFDKEEYLKNQGSYLDFPKDLFGDQALDLMSLIILIKGYASNGFREKKKYSINREKYFKYIDHKNSERIFNTIKKHFPYYLSQFKSKN</sequence>
<dbReference type="Proteomes" id="UP000295132">
    <property type="component" value="Unassembled WGS sequence"/>
</dbReference>
<dbReference type="GO" id="GO:0016020">
    <property type="term" value="C:membrane"/>
    <property type="evidence" value="ECO:0007669"/>
    <property type="project" value="InterPro"/>
</dbReference>
<dbReference type="InterPro" id="IPR007554">
    <property type="entry name" value="Glycerophosphate_synth"/>
</dbReference>
<dbReference type="GO" id="GO:0047355">
    <property type="term" value="F:CDP-glycerol glycerophosphotransferase activity"/>
    <property type="evidence" value="ECO:0007669"/>
    <property type="project" value="InterPro"/>
</dbReference>
<dbReference type="Pfam" id="PF04464">
    <property type="entry name" value="Glyphos_transf"/>
    <property type="match status" value="1"/>
</dbReference>
<dbReference type="AlphaFoldDB" id="A0A4R5VVG3"/>
<dbReference type="EMBL" id="SMYO01000004">
    <property type="protein sequence ID" value="TDK62174.1"/>
    <property type="molecule type" value="Genomic_DNA"/>
</dbReference>